<dbReference type="InterPro" id="IPR044294">
    <property type="entry name" value="Lipase-like"/>
</dbReference>
<keyword evidence="3" id="KW-1133">Transmembrane helix</keyword>
<comment type="similarity">
    <text evidence="1">Belongs to the putative lipase ROG1 family.</text>
</comment>
<reference evidence="5" key="1">
    <citation type="submission" date="2019-10" db="EMBL/GenBank/DDBJ databases">
        <authorList>
            <consortium name="DOE Joint Genome Institute"/>
            <person name="Kuo A."/>
            <person name="Miyauchi S."/>
            <person name="Kiss E."/>
            <person name="Drula E."/>
            <person name="Kohler A."/>
            <person name="Sanchez-Garcia M."/>
            <person name="Andreopoulos B."/>
            <person name="Barry K.W."/>
            <person name="Bonito G."/>
            <person name="Buee M."/>
            <person name="Carver A."/>
            <person name="Chen C."/>
            <person name="Cichocki N."/>
            <person name="Clum A."/>
            <person name="Culley D."/>
            <person name="Crous P.W."/>
            <person name="Fauchery L."/>
            <person name="Girlanda M."/>
            <person name="Hayes R."/>
            <person name="Keri Z."/>
            <person name="LaButti K."/>
            <person name="Lipzen A."/>
            <person name="Lombard V."/>
            <person name="Magnuson J."/>
            <person name="Maillard F."/>
            <person name="Morin E."/>
            <person name="Murat C."/>
            <person name="Nolan M."/>
            <person name="Ohm R."/>
            <person name="Pangilinan J."/>
            <person name="Pereira M."/>
            <person name="Perotto S."/>
            <person name="Peter M."/>
            <person name="Riley R."/>
            <person name="Sitrit Y."/>
            <person name="Stielow B."/>
            <person name="Szollosi G."/>
            <person name="Zifcakova L."/>
            <person name="Stursova M."/>
            <person name="Spatafora J.W."/>
            <person name="Tedersoo L."/>
            <person name="Vaario L.-M."/>
            <person name="Yamada A."/>
            <person name="Yan M."/>
            <person name="Wang P."/>
            <person name="Xu J."/>
            <person name="Bruns T."/>
            <person name="Baldrian P."/>
            <person name="Vilgalys R."/>
            <person name="Henrissat B."/>
            <person name="Grigoriev I.V."/>
            <person name="Hibbett D."/>
            <person name="Nagy L.G."/>
            <person name="Martin F.M."/>
        </authorList>
    </citation>
    <scope>NUCLEOTIDE SEQUENCE</scope>
    <source>
        <strain evidence="5">Prilba</strain>
    </source>
</reference>
<gene>
    <name evidence="5" type="ORF">DFH94DRAFT_796370</name>
</gene>
<proteinExistence type="inferred from homology"/>
<comment type="caution">
    <text evidence="5">The sequence shown here is derived from an EMBL/GenBank/DDBJ whole genome shotgun (WGS) entry which is preliminary data.</text>
</comment>
<accession>A0A9P5JUF2</accession>
<name>A0A9P5JUF2_9AGAM</name>
<evidence type="ECO:0000259" key="4">
    <source>
        <dbReference type="Pfam" id="PF05057"/>
    </source>
</evidence>
<dbReference type="AlphaFoldDB" id="A0A9P5JUF2"/>
<feature type="region of interest" description="Disordered" evidence="2">
    <location>
        <begin position="349"/>
        <end position="371"/>
    </location>
</feature>
<organism evidence="5 6">
    <name type="scientific">Russula ochroleuca</name>
    <dbReference type="NCBI Taxonomy" id="152965"/>
    <lineage>
        <taxon>Eukaryota</taxon>
        <taxon>Fungi</taxon>
        <taxon>Dikarya</taxon>
        <taxon>Basidiomycota</taxon>
        <taxon>Agaricomycotina</taxon>
        <taxon>Agaricomycetes</taxon>
        <taxon>Russulales</taxon>
        <taxon>Russulaceae</taxon>
        <taxon>Russula</taxon>
    </lineage>
</organism>
<keyword evidence="3" id="KW-0472">Membrane</keyword>
<feature type="transmembrane region" description="Helical" evidence="3">
    <location>
        <begin position="281"/>
        <end position="304"/>
    </location>
</feature>
<sequence>MSNQNVHLLVLIHGMWGTTQNLASMHRIMKETRIEASTQSDEPALHIMLPETNQAESTYDGIDWGGERVAAEILQEIEKLESEGKIVTRFSVTGYSMGGLLARYVVGILHQRKFFATVTPVNFNTIATPHIGLLRYPSFFSRLGSIFGPRFLSRTGEQFYGVDKWSKTGKGLLEVMADPEYVFFQGLKLFPHIRIYANAINDLTVPYMTAYVDLEDPFLNHSTDGLTVDYEEKYFPIIKSFTIPDTPPPKRETARLFSWEWFKSYRPPLPPRLQAPFPFNMVTLALLPILFPAFIGLALVRLTISSRQSRTRIKVLEAEDASTTERLVHIFAQLEREVEDMVVDIMDDPTPIQSQESTKTSKKSPRVTPAQRKMAKVLNGLPQLKKERAYIADVRNSHATIIARDMQNFEFHKIGEGVLRHWADAFIM</sequence>
<evidence type="ECO:0000256" key="2">
    <source>
        <dbReference type="SAM" id="MobiDB-lite"/>
    </source>
</evidence>
<dbReference type="Gene3D" id="3.40.50.1820">
    <property type="entry name" value="alpha/beta hydrolase"/>
    <property type="match status" value="1"/>
</dbReference>
<dbReference type="InterPro" id="IPR029058">
    <property type="entry name" value="AB_hydrolase_fold"/>
</dbReference>
<reference evidence="5" key="2">
    <citation type="journal article" date="2020" name="Nat. Commun.">
        <title>Large-scale genome sequencing of mycorrhizal fungi provides insights into the early evolution of symbiotic traits.</title>
        <authorList>
            <person name="Miyauchi S."/>
            <person name="Kiss E."/>
            <person name="Kuo A."/>
            <person name="Drula E."/>
            <person name="Kohler A."/>
            <person name="Sanchez-Garcia M."/>
            <person name="Morin E."/>
            <person name="Andreopoulos B."/>
            <person name="Barry K.W."/>
            <person name="Bonito G."/>
            <person name="Buee M."/>
            <person name="Carver A."/>
            <person name="Chen C."/>
            <person name="Cichocki N."/>
            <person name="Clum A."/>
            <person name="Culley D."/>
            <person name="Crous P.W."/>
            <person name="Fauchery L."/>
            <person name="Girlanda M."/>
            <person name="Hayes R.D."/>
            <person name="Keri Z."/>
            <person name="LaButti K."/>
            <person name="Lipzen A."/>
            <person name="Lombard V."/>
            <person name="Magnuson J."/>
            <person name="Maillard F."/>
            <person name="Murat C."/>
            <person name="Nolan M."/>
            <person name="Ohm R.A."/>
            <person name="Pangilinan J."/>
            <person name="Pereira M.F."/>
            <person name="Perotto S."/>
            <person name="Peter M."/>
            <person name="Pfister S."/>
            <person name="Riley R."/>
            <person name="Sitrit Y."/>
            <person name="Stielow J.B."/>
            <person name="Szollosi G."/>
            <person name="Zifcakova L."/>
            <person name="Stursova M."/>
            <person name="Spatafora J.W."/>
            <person name="Tedersoo L."/>
            <person name="Vaario L.M."/>
            <person name="Yamada A."/>
            <person name="Yan M."/>
            <person name="Wang P."/>
            <person name="Xu J."/>
            <person name="Bruns T."/>
            <person name="Baldrian P."/>
            <person name="Vilgalys R."/>
            <person name="Dunand C."/>
            <person name="Henrissat B."/>
            <person name="Grigoriev I.V."/>
            <person name="Hibbett D."/>
            <person name="Nagy L.G."/>
            <person name="Martin F.M."/>
        </authorList>
    </citation>
    <scope>NUCLEOTIDE SEQUENCE</scope>
    <source>
        <strain evidence="5">Prilba</strain>
    </source>
</reference>
<dbReference type="Proteomes" id="UP000759537">
    <property type="component" value="Unassembled WGS sequence"/>
</dbReference>
<dbReference type="Pfam" id="PF05057">
    <property type="entry name" value="DUF676"/>
    <property type="match status" value="1"/>
</dbReference>
<keyword evidence="3" id="KW-0812">Transmembrane</keyword>
<protein>
    <submittedName>
        <fullName evidence="5">DUF676-domain-containing protein</fullName>
    </submittedName>
</protein>
<dbReference type="PANTHER" id="PTHR12482">
    <property type="entry name" value="LIPASE ROG1-RELATED-RELATED"/>
    <property type="match status" value="1"/>
</dbReference>
<evidence type="ECO:0000256" key="1">
    <source>
        <dbReference type="ARBA" id="ARBA00007920"/>
    </source>
</evidence>
<dbReference type="OrthoDB" id="273452at2759"/>
<feature type="domain" description="DUF676" evidence="4">
    <location>
        <begin position="3"/>
        <end position="209"/>
    </location>
</feature>
<dbReference type="EMBL" id="WHVB01000077">
    <property type="protein sequence ID" value="KAF8463203.1"/>
    <property type="molecule type" value="Genomic_DNA"/>
</dbReference>
<dbReference type="SUPFAM" id="SSF53474">
    <property type="entry name" value="alpha/beta-Hydrolases"/>
    <property type="match status" value="1"/>
</dbReference>
<dbReference type="PANTHER" id="PTHR12482:SF62">
    <property type="entry name" value="LIPASE ROG1-RELATED"/>
    <property type="match status" value="1"/>
</dbReference>
<evidence type="ECO:0000313" key="5">
    <source>
        <dbReference type="EMBL" id="KAF8463203.1"/>
    </source>
</evidence>
<keyword evidence="6" id="KW-1185">Reference proteome</keyword>
<evidence type="ECO:0000256" key="3">
    <source>
        <dbReference type="SAM" id="Phobius"/>
    </source>
</evidence>
<evidence type="ECO:0000313" key="6">
    <source>
        <dbReference type="Proteomes" id="UP000759537"/>
    </source>
</evidence>
<dbReference type="InterPro" id="IPR007751">
    <property type="entry name" value="DUF676_lipase-like"/>
</dbReference>